<dbReference type="PROSITE" id="PS51278">
    <property type="entry name" value="GATASE_TYPE_2"/>
    <property type="match status" value="1"/>
</dbReference>
<gene>
    <name evidence="4" type="ORF">LCGC14_1772400</name>
</gene>
<accession>A0A0F9GXW6</accession>
<sequence>MGEDIRHECGVAALYWLAKPRGKDGPISKAVRKGDVVPLMPRMLLDLQNRGQLAAGFSTYNPDRPQLLDTYKDVGTVSEAFCMSRPAEHLDILKRYAGCAAIGHTRYATCGVDSRTHAQPFERHHGRRWKWYTFAFNGQLANYTELRDRLLARRHYHFTLNTDTEIIMHQLSYRLRGDKQPDLVKVMGSLGRLFDGAYNIAFLNAMGDMVVARDPRGFRPMCYGVQGRLFAAASESAALANMGFEEIHSIEPGTMALIRKGRLSIRRFARPVERSHCFFEWVYFANVASDIDHAGVYL</sequence>
<dbReference type="EMBL" id="LAZR01016640">
    <property type="protein sequence ID" value="KKM03639.1"/>
    <property type="molecule type" value="Genomic_DNA"/>
</dbReference>
<feature type="non-terminal residue" evidence="4">
    <location>
        <position position="298"/>
    </location>
</feature>
<organism evidence="4">
    <name type="scientific">marine sediment metagenome</name>
    <dbReference type="NCBI Taxonomy" id="412755"/>
    <lineage>
        <taxon>unclassified sequences</taxon>
        <taxon>metagenomes</taxon>
        <taxon>ecological metagenomes</taxon>
    </lineage>
</organism>
<proteinExistence type="predicted"/>
<name>A0A0F9GXW6_9ZZZZ</name>
<protein>
    <recommendedName>
        <fullName evidence="3">Glutamine amidotransferase type-2 domain-containing protein</fullName>
    </recommendedName>
</protein>
<dbReference type="InterPro" id="IPR029055">
    <property type="entry name" value="Ntn_hydrolases_N"/>
</dbReference>
<dbReference type="PANTHER" id="PTHR11907">
    <property type="entry name" value="AMIDOPHOSPHORIBOSYLTRANSFERASE"/>
    <property type="match status" value="1"/>
</dbReference>
<evidence type="ECO:0000256" key="1">
    <source>
        <dbReference type="ARBA" id="ARBA00022679"/>
    </source>
</evidence>
<keyword evidence="1" id="KW-0808">Transferase</keyword>
<dbReference type="GO" id="GO:0016740">
    <property type="term" value="F:transferase activity"/>
    <property type="evidence" value="ECO:0007669"/>
    <property type="project" value="UniProtKB-KW"/>
</dbReference>
<evidence type="ECO:0000259" key="3">
    <source>
        <dbReference type="PROSITE" id="PS51278"/>
    </source>
</evidence>
<keyword evidence="2" id="KW-0315">Glutamine amidotransferase</keyword>
<dbReference type="Gene3D" id="3.60.20.10">
    <property type="entry name" value="Glutamine Phosphoribosylpyrophosphate, subunit 1, domain 1"/>
    <property type="match status" value="1"/>
</dbReference>
<dbReference type="Pfam" id="PF13522">
    <property type="entry name" value="GATase_6"/>
    <property type="match status" value="1"/>
</dbReference>
<dbReference type="AlphaFoldDB" id="A0A0F9GXW6"/>
<evidence type="ECO:0000256" key="2">
    <source>
        <dbReference type="ARBA" id="ARBA00022962"/>
    </source>
</evidence>
<feature type="domain" description="Glutamine amidotransferase type-2" evidence="3">
    <location>
        <begin position="9"/>
        <end position="261"/>
    </location>
</feature>
<evidence type="ECO:0000313" key="4">
    <source>
        <dbReference type="EMBL" id="KKM03639.1"/>
    </source>
</evidence>
<dbReference type="InterPro" id="IPR017932">
    <property type="entry name" value="GATase_2_dom"/>
</dbReference>
<dbReference type="SUPFAM" id="SSF56235">
    <property type="entry name" value="N-terminal nucleophile aminohydrolases (Ntn hydrolases)"/>
    <property type="match status" value="1"/>
</dbReference>
<comment type="caution">
    <text evidence="4">The sequence shown here is derived from an EMBL/GenBank/DDBJ whole genome shotgun (WGS) entry which is preliminary data.</text>
</comment>
<reference evidence="4" key="1">
    <citation type="journal article" date="2015" name="Nature">
        <title>Complex archaea that bridge the gap between prokaryotes and eukaryotes.</title>
        <authorList>
            <person name="Spang A."/>
            <person name="Saw J.H."/>
            <person name="Jorgensen S.L."/>
            <person name="Zaremba-Niedzwiedzka K."/>
            <person name="Martijn J."/>
            <person name="Lind A.E."/>
            <person name="van Eijk R."/>
            <person name="Schleper C."/>
            <person name="Guy L."/>
            <person name="Ettema T.J."/>
        </authorList>
    </citation>
    <scope>NUCLEOTIDE SEQUENCE</scope>
</reference>